<organism evidence="9 10">
    <name type="scientific">Massilicoli timonensis</name>
    <dbReference type="NCBI Taxonomy" id="2015901"/>
    <lineage>
        <taxon>Bacteria</taxon>
        <taxon>Bacillati</taxon>
        <taxon>Bacillota</taxon>
        <taxon>Erysipelotrichia</taxon>
        <taxon>Erysipelotrichales</taxon>
        <taxon>Erysipelotrichaceae</taxon>
        <taxon>Massilicoli</taxon>
    </lineage>
</organism>
<keyword evidence="10" id="KW-1185">Reference proteome</keyword>
<dbReference type="Pfam" id="PF00482">
    <property type="entry name" value="T2SSF"/>
    <property type="match status" value="1"/>
</dbReference>
<evidence type="ECO:0000256" key="2">
    <source>
        <dbReference type="ARBA" id="ARBA00005745"/>
    </source>
</evidence>
<name>A0ABT1SI69_9FIRM</name>
<feature type="domain" description="Type II secretion system protein GspF" evidence="8">
    <location>
        <begin position="217"/>
        <end position="339"/>
    </location>
</feature>
<comment type="caution">
    <text evidence="9">The sequence shown here is derived from an EMBL/GenBank/DDBJ whole genome shotgun (WGS) entry which is preliminary data.</text>
</comment>
<keyword evidence="6 7" id="KW-0472">Membrane</keyword>
<evidence type="ECO:0000256" key="7">
    <source>
        <dbReference type="SAM" id="Phobius"/>
    </source>
</evidence>
<dbReference type="InterPro" id="IPR003004">
    <property type="entry name" value="GspF/PilC"/>
</dbReference>
<gene>
    <name evidence="9" type="ORF">NE663_01420</name>
</gene>
<evidence type="ECO:0000256" key="3">
    <source>
        <dbReference type="ARBA" id="ARBA00022475"/>
    </source>
</evidence>
<dbReference type="EMBL" id="JANGCH010000002">
    <property type="protein sequence ID" value="MCQ5120917.1"/>
    <property type="molecule type" value="Genomic_DNA"/>
</dbReference>
<feature type="transmembrane region" description="Helical" evidence="7">
    <location>
        <begin position="166"/>
        <end position="187"/>
    </location>
</feature>
<sequence length="346" mass="40359">MNMMEYIWKYAKRLKTAGFPKKAPNRTLKFTKADWRYLQMLLEKGYHFRDACMIIGKDSEVILEKLEEGKTVDEMLFLNHSGSFYEHIAFFLQFVSLQEAIKMTFTYLDFEENMKRQFLRKSLYPFFIFLCAVMTLLFFRGNILPMMQSGFELEQDASFLQVVLDFLYILAILLLLGLSVLLFYLLIYRLVPRFHHNCMLLLIAHCRWVKDYWSYQFCAYLRILMQGGLSSKQVFSFLRTNSKKKMIAECAKRIEALLENGASLTDALAQCALLSKDLLQMIEIGSAASTLDTLLGQYLIKHQMQMEKRIKSCTIAITALAYGYVAVLVISVYQIMLLPLELLEQF</sequence>
<comment type="similarity">
    <text evidence="2">Belongs to the GSP F family.</text>
</comment>
<feature type="transmembrane region" description="Helical" evidence="7">
    <location>
        <begin position="313"/>
        <end position="336"/>
    </location>
</feature>
<comment type="subcellular location">
    <subcellularLocation>
        <location evidence="1">Cell membrane</location>
        <topology evidence="1">Multi-pass membrane protein</topology>
    </subcellularLocation>
</comment>
<dbReference type="PANTHER" id="PTHR30012:SF0">
    <property type="entry name" value="TYPE II SECRETION SYSTEM PROTEIN F-RELATED"/>
    <property type="match status" value="1"/>
</dbReference>
<evidence type="ECO:0000256" key="4">
    <source>
        <dbReference type="ARBA" id="ARBA00022692"/>
    </source>
</evidence>
<evidence type="ECO:0000256" key="1">
    <source>
        <dbReference type="ARBA" id="ARBA00004651"/>
    </source>
</evidence>
<evidence type="ECO:0000313" key="9">
    <source>
        <dbReference type="EMBL" id="MCQ5120917.1"/>
    </source>
</evidence>
<keyword evidence="3" id="KW-1003">Cell membrane</keyword>
<protein>
    <submittedName>
        <fullName evidence="9">Type II secretion system F family protein</fullName>
    </submittedName>
</protein>
<dbReference type="RefSeq" id="WP_102266718.1">
    <property type="nucleotide sequence ID" value="NZ_CALVCM010000029.1"/>
</dbReference>
<evidence type="ECO:0000256" key="6">
    <source>
        <dbReference type="ARBA" id="ARBA00023136"/>
    </source>
</evidence>
<keyword evidence="4 7" id="KW-0812">Transmembrane</keyword>
<dbReference type="PANTHER" id="PTHR30012">
    <property type="entry name" value="GENERAL SECRETION PATHWAY PROTEIN"/>
    <property type="match status" value="1"/>
</dbReference>
<accession>A0ABT1SI69</accession>
<dbReference type="Proteomes" id="UP001524435">
    <property type="component" value="Unassembled WGS sequence"/>
</dbReference>
<reference evidence="9 10" key="1">
    <citation type="submission" date="2022-06" db="EMBL/GenBank/DDBJ databases">
        <title>Isolation of gut microbiota from human fecal samples.</title>
        <authorList>
            <person name="Pamer E.G."/>
            <person name="Barat B."/>
            <person name="Waligurski E."/>
            <person name="Medina S."/>
            <person name="Paddock L."/>
            <person name="Mostad J."/>
        </authorList>
    </citation>
    <scope>NUCLEOTIDE SEQUENCE [LARGE SCALE GENOMIC DNA]</scope>
    <source>
        <strain evidence="9 10">DFI.6.1</strain>
    </source>
</reference>
<proteinExistence type="inferred from homology"/>
<dbReference type="InterPro" id="IPR018076">
    <property type="entry name" value="T2SS_GspF_dom"/>
</dbReference>
<evidence type="ECO:0000259" key="8">
    <source>
        <dbReference type="Pfam" id="PF00482"/>
    </source>
</evidence>
<evidence type="ECO:0000313" key="10">
    <source>
        <dbReference type="Proteomes" id="UP001524435"/>
    </source>
</evidence>
<keyword evidence="5 7" id="KW-1133">Transmembrane helix</keyword>
<dbReference type="Gene3D" id="1.20.81.30">
    <property type="entry name" value="Type II secretion system (T2SS), domain F"/>
    <property type="match status" value="1"/>
</dbReference>
<dbReference type="InterPro" id="IPR042094">
    <property type="entry name" value="T2SS_GspF_sf"/>
</dbReference>
<feature type="transmembrane region" description="Helical" evidence="7">
    <location>
        <begin position="123"/>
        <end position="146"/>
    </location>
</feature>
<evidence type="ECO:0000256" key="5">
    <source>
        <dbReference type="ARBA" id="ARBA00022989"/>
    </source>
</evidence>